<dbReference type="InterPro" id="IPR013783">
    <property type="entry name" value="Ig-like_fold"/>
</dbReference>
<evidence type="ECO:0000259" key="8">
    <source>
        <dbReference type="PROSITE" id="PS01124"/>
    </source>
</evidence>
<dbReference type="InterPro" id="IPR009057">
    <property type="entry name" value="Homeodomain-like_sf"/>
</dbReference>
<evidence type="ECO:0000259" key="10">
    <source>
        <dbReference type="PROSITE" id="PS50110"/>
    </source>
</evidence>
<dbReference type="InterPro" id="IPR036097">
    <property type="entry name" value="HisK_dim/P_sf"/>
</dbReference>
<dbReference type="SMART" id="SM00388">
    <property type="entry name" value="HisKA"/>
    <property type="match status" value="1"/>
</dbReference>
<evidence type="ECO:0000256" key="6">
    <source>
        <dbReference type="ARBA" id="ARBA00023163"/>
    </source>
</evidence>
<keyword evidence="6" id="KW-0804">Transcription</keyword>
<evidence type="ECO:0000313" key="12">
    <source>
        <dbReference type="Proteomes" id="UP001156141"/>
    </source>
</evidence>
<evidence type="ECO:0000259" key="9">
    <source>
        <dbReference type="PROSITE" id="PS50109"/>
    </source>
</evidence>
<sequence length="1363" mass="156408">MTKLSEILLLKRDKKYICLWLCLMMFSRIFLAAQTKTYRIKHFSLNDGMSQVSVNDLAVDKQGFVWVGTADGLNRFDGTIFKEYRNRVADSLSLSGNYISGMALDFKGLLWVGTKGNGLCVYSTLNDRFDRIDLHGTLSKEIITDISPEAGGNILVATRNHGIYNVNPFNRGVDGYVAEQVYDANEVTCFYKDDYGWIWIGDVNGQVKGFKHLNQNPEVNMSLEGNIQAFYRVGNQLFIGSYEGFYIYDIDKETFKNVELETSGAFKTMHVVDFLEEGKNQIWVATGRGLYLFNSLNNQVLHKIEYLEESDKGLTNNTVQSLHRLSDKKILVGTASGLNILDFQEPYFKNISKSKKGRQVLNDDVIFSVYKDYDNLWIGTSDGGLNLITPEKVYHYIDNKNTANSIAGSVVRAIVHDIRNQRMWFGTTRGLSMINLKTFNPDQPVFKNFYYDAGNSNSINMNFVMDLALDDKNNLWGATYEQGIFRLEYEQDGTFNVIRYYNDSDDENSLVSNATQCIRVDKQNRIWIGTQNGLSQLSFQKEPYSAPIFLNYKRNDSLENTLAHNAINDIVFDNYNRVWLGTRNGLSLLKADNTFQSWRKQKQFPNDLIYSIQDDLEGNLWLGTNNGIVKFNTKNYRFSHYYEADNIQGKEFDSHARFRDVSGNIYLGGIDGLSYFNPEDFDTLDAPQKLYFSNLRVKDKTIEATEASNTIFTKALEKSSQLTFNYDQFPFYLSFSSIDFRFDKNIQYAYKLLPQDKAWNFLTNNEIQFLNLSSGDYTLQVNGFSRGQEWASKPLEMHLIIKAPWWSTKTAYFIYFLIFVLSGYWFYNFTVSRKLALSESKRLQEIDSLKNSLYTNITHEFRTPLTVILGLIDELKSETNKQELKALYKPLEVIQRNAGSLLKLVNDMLDLTKLESAQMELDLEQSDIVSYLKYLFESFESLAKDEQIRYEFHSREEHFLMDFDKDKLAIIVTNLLMNAIKFTSANGSVTMQLSTLKSTLGCYFEMQVIDTGIGLSKEEMTLVFEKFYQVDSSISRHYQGTGIGLALVKELVLLMEGEIQVSSEVSKGSTFSILLPVKNEAQIVHSNIETYENGIQNIKQNVVSYEIESQQDIDQPIALIIEDNKDIVYYLKMCLTKDYLIHHAPNGKDGLDMAYKLVPDVIICDVMMPIKNGFEVCRELKSNAITDHIPIILLTAKSLEEDRLEGLACGADAYLIKPFNKKELLVRLNRLVELRKRMIDKFRGSYTELISRETEPKTELKFVNKIISVIHENIDDSHFNSAQLAQILHMSESQLYRKLKAVTDKSTAIFIRSVRLQKSKMLIQTTDKTISEIAYAVGFNDPSWFSRAFKEEFGFSPSDLGKS</sequence>
<keyword evidence="5" id="KW-0238">DNA-binding</keyword>
<dbReference type="InterPro" id="IPR001789">
    <property type="entry name" value="Sig_transdc_resp-reg_receiver"/>
</dbReference>
<dbReference type="Proteomes" id="UP001156141">
    <property type="component" value="Unassembled WGS sequence"/>
</dbReference>
<dbReference type="PROSITE" id="PS00041">
    <property type="entry name" value="HTH_ARAC_FAMILY_1"/>
    <property type="match status" value="1"/>
</dbReference>
<dbReference type="InterPro" id="IPR003661">
    <property type="entry name" value="HisK_dim/P_dom"/>
</dbReference>
<dbReference type="Gene3D" id="1.10.287.130">
    <property type="match status" value="1"/>
</dbReference>
<dbReference type="SMART" id="SM00342">
    <property type="entry name" value="HTH_ARAC"/>
    <property type="match status" value="1"/>
</dbReference>
<dbReference type="PANTHER" id="PTHR43547">
    <property type="entry name" value="TWO-COMPONENT HISTIDINE KINASE"/>
    <property type="match status" value="1"/>
</dbReference>
<dbReference type="Pfam" id="PF00072">
    <property type="entry name" value="Response_reg"/>
    <property type="match status" value="1"/>
</dbReference>
<dbReference type="EMBL" id="JAKVQD010000006">
    <property type="protein sequence ID" value="MCH4553611.1"/>
    <property type="molecule type" value="Genomic_DNA"/>
</dbReference>
<dbReference type="SUPFAM" id="SSF52172">
    <property type="entry name" value="CheY-like"/>
    <property type="match status" value="1"/>
</dbReference>
<dbReference type="CDD" id="cd16922">
    <property type="entry name" value="HATPase_EvgS-ArcB-TorS-like"/>
    <property type="match status" value="1"/>
</dbReference>
<evidence type="ECO:0000256" key="7">
    <source>
        <dbReference type="PROSITE-ProRule" id="PRU00169"/>
    </source>
</evidence>
<gene>
    <name evidence="11" type="ORF">MKW35_13375</name>
</gene>
<evidence type="ECO:0000256" key="2">
    <source>
        <dbReference type="ARBA" id="ARBA00012438"/>
    </source>
</evidence>
<reference evidence="11" key="1">
    <citation type="submission" date="2022-02" db="EMBL/GenBank/DDBJ databases">
        <title>Aestuariibaculum sp., a marine bacterium isolated from sediment in Guangxi.</title>
        <authorList>
            <person name="Ying J."/>
        </authorList>
    </citation>
    <scope>NUCLEOTIDE SEQUENCE</scope>
    <source>
        <strain evidence="11">L182</strain>
    </source>
</reference>
<dbReference type="SUPFAM" id="SSF50978">
    <property type="entry name" value="WD40 repeat-like"/>
    <property type="match status" value="1"/>
</dbReference>
<dbReference type="CDD" id="cd00082">
    <property type="entry name" value="HisKA"/>
    <property type="match status" value="1"/>
</dbReference>
<dbReference type="Pfam" id="PF00512">
    <property type="entry name" value="HisKA"/>
    <property type="match status" value="1"/>
</dbReference>
<organism evidence="11 12">
    <name type="scientific">Aestuariibaculum lutulentum</name>
    <dbReference type="NCBI Taxonomy" id="2920935"/>
    <lineage>
        <taxon>Bacteria</taxon>
        <taxon>Pseudomonadati</taxon>
        <taxon>Bacteroidota</taxon>
        <taxon>Flavobacteriia</taxon>
        <taxon>Flavobacteriales</taxon>
        <taxon>Flavobacteriaceae</taxon>
    </lineage>
</organism>
<dbReference type="PROSITE" id="PS50109">
    <property type="entry name" value="HIS_KIN"/>
    <property type="match status" value="1"/>
</dbReference>
<feature type="modified residue" description="4-aspartylphosphate" evidence="7">
    <location>
        <position position="1165"/>
    </location>
</feature>
<dbReference type="Gene3D" id="2.60.40.10">
    <property type="entry name" value="Immunoglobulins"/>
    <property type="match status" value="1"/>
</dbReference>
<dbReference type="InterPro" id="IPR015943">
    <property type="entry name" value="WD40/YVTN_repeat-like_dom_sf"/>
</dbReference>
<feature type="domain" description="HTH araC/xylS-type" evidence="8">
    <location>
        <begin position="1264"/>
        <end position="1363"/>
    </location>
</feature>
<comment type="caution">
    <text evidence="11">The sequence shown here is derived from an EMBL/GenBank/DDBJ whole genome shotgun (WGS) entry which is preliminary data.</text>
</comment>
<dbReference type="Gene3D" id="1.10.10.60">
    <property type="entry name" value="Homeodomain-like"/>
    <property type="match status" value="1"/>
</dbReference>
<dbReference type="SMART" id="SM00387">
    <property type="entry name" value="HATPase_c"/>
    <property type="match status" value="1"/>
</dbReference>
<keyword evidence="4" id="KW-0805">Transcription regulation</keyword>
<dbReference type="InterPro" id="IPR011006">
    <property type="entry name" value="CheY-like_superfamily"/>
</dbReference>
<evidence type="ECO:0000256" key="5">
    <source>
        <dbReference type="ARBA" id="ARBA00023125"/>
    </source>
</evidence>
<dbReference type="InterPro" id="IPR018060">
    <property type="entry name" value="HTH_AraC"/>
</dbReference>
<dbReference type="InterPro" id="IPR011123">
    <property type="entry name" value="Y_Y_Y"/>
</dbReference>
<dbReference type="InterPro" id="IPR004358">
    <property type="entry name" value="Sig_transdc_His_kin-like_C"/>
</dbReference>
<dbReference type="InterPro" id="IPR011110">
    <property type="entry name" value="Reg_prop"/>
</dbReference>
<dbReference type="Pfam" id="PF12833">
    <property type="entry name" value="HTH_18"/>
    <property type="match status" value="1"/>
</dbReference>
<evidence type="ECO:0000313" key="11">
    <source>
        <dbReference type="EMBL" id="MCH4553611.1"/>
    </source>
</evidence>
<dbReference type="InterPro" id="IPR005467">
    <property type="entry name" value="His_kinase_dom"/>
</dbReference>
<dbReference type="InterPro" id="IPR003594">
    <property type="entry name" value="HATPase_dom"/>
</dbReference>
<dbReference type="GO" id="GO:0005524">
    <property type="term" value="F:ATP binding"/>
    <property type="evidence" value="ECO:0007669"/>
    <property type="project" value="UniProtKB-KW"/>
</dbReference>
<dbReference type="InterPro" id="IPR018062">
    <property type="entry name" value="HTH_AraC-typ_CS"/>
</dbReference>
<dbReference type="PROSITE" id="PS01124">
    <property type="entry name" value="HTH_ARAC_FAMILY_2"/>
    <property type="match status" value="1"/>
</dbReference>
<name>A0ABS9RKY0_9FLAO</name>
<proteinExistence type="predicted"/>
<dbReference type="Pfam" id="PF02518">
    <property type="entry name" value="HATPase_c"/>
    <property type="match status" value="1"/>
</dbReference>
<dbReference type="PROSITE" id="PS50110">
    <property type="entry name" value="RESPONSE_REGULATORY"/>
    <property type="match status" value="1"/>
</dbReference>
<protein>
    <recommendedName>
        <fullName evidence="2">histidine kinase</fullName>
        <ecNumber evidence="2">2.7.13.3</ecNumber>
    </recommendedName>
</protein>
<feature type="domain" description="Response regulatory" evidence="10">
    <location>
        <begin position="1117"/>
        <end position="1232"/>
    </location>
</feature>
<accession>A0ABS9RKY0</accession>
<dbReference type="SUPFAM" id="SSF47384">
    <property type="entry name" value="Homodimeric domain of signal transducing histidine kinase"/>
    <property type="match status" value="1"/>
</dbReference>
<evidence type="ECO:0000256" key="4">
    <source>
        <dbReference type="ARBA" id="ARBA00023015"/>
    </source>
</evidence>
<dbReference type="SUPFAM" id="SSF55874">
    <property type="entry name" value="ATPase domain of HSP90 chaperone/DNA topoisomerase II/histidine kinase"/>
    <property type="match status" value="1"/>
</dbReference>
<dbReference type="RefSeq" id="WP_240574689.1">
    <property type="nucleotide sequence ID" value="NZ_CP136709.1"/>
</dbReference>
<dbReference type="PANTHER" id="PTHR43547:SF2">
    <property type="entry name" value="HYBRID SIGNAL TRANSDUCTION HISTIDINE KINASE C"/>
    <property type="match status" value="1"/>
</dbReference>
<dbReference type="Pfam" id="PF07494">
    <property type="entry name" value="Reg_prop"/>
    <property type="match status" value="3"/>
</dbReference>
<dbReference type="PRINTS" id="PR00344">
    <property type="entry name" value="BCTRLSENSOR"/>
</dbReference>
<keyword evidence="12" id="KW-1185">Reference proteome</keyword>
<evidence type="ECO:0000256" key="3">
    <source>
        <dbReference type="ARBA" id="ARBA00022553"/>
    </source>
</evidence>
<evidence type="ECO:0000256" key="1">
    <source>
        <dbReference type="ARBA" id="ARBA00000085"/>
    </source>
</evidence>
<dbReference type="Gene3D" id="3.30.565.10">
    <property type="entry name" value="Histidine kinase-like ATPase, C-terminal domain"/>
    <property type="match status" value="1"/>
</dbReference>
<keyword evidence="3 7" id="KW-0597">Phosphoprotein</keyword>
<dbReference type="InterPro" id="IPR036890">
    <property type="entry name" value="HATPase_C_sf"/>
</dbReference>
<dbReference type="SMART" id="SM00448">
    <property type="entry name" value="REC"/>
    <property type="match status" value="1"/>
</dbReference>
<dbReference type="EC" id="2.7.13.3" evidence="2"/>
<dbReference type="Gene3D" id="2.130.10.10">
    <property type="entry name" value="YVTN repeat-like/Quinoprotein amine dehydrogenase"/>
    <property type="match status" value="2"/>
</dbReference>
<dbReference type="InterPro" id="IPR036322">
    <property type="entry name" value="WD40_repeat_dom_sf"/>
</dbReference>
<dbReference type="SUPFAM" id="SSF63829">
    <property type="entry name" value="Calcium-dependent phosphotriesterase"/>
    <property type="match status" value="2"/>
</dbReference>
<dbReference type="Pfam" id="PF07495">
    <property type="entry name" value="Y_Y_Y"/>
    <property type="match status" value="1"/>
</dbReference>
<dbReference type="SUPFAM" id="SSF46689">
    <property type="entry name" value="Homeodomain-like"/>
    <property type="match status" value="1"/>
</dbReference>
<comment type="catalytic activity">
    <reaction evidence="1">
        <text>ATP + protein L-histidine = ADP + protein N-phospho-L-histidine.</text>
        <dbReference type="EC" id="2.7.13.3"/>
    </reaction>
</comment>
<dbReference type="Gene3D" id="3.40.50.2300">
    <property type="match status" value="1"/>
</dbReference>
<feature type="domain" description="Histidine kinase" evidence="9">
    <location>
        <begin position="856"/>
        <end position="1079"/>
    </location>
</feature>
<dbReference type="CDD" id="cd17574">
    <property type="entry name" value="REC_OmpR"/>
    <property type="match status" value="1"/>
</dbReference>
<keyword evidence="11" id="KW-0547">Nucleotide-binding</keyword>
<keyword evidence="11" id="KW-0067">ATP-binding</keyword>